<feature type="compositionally biased region" description="Acidic residues" evidence="1">
    <location>
        <begin position="10"/>
        <end position="19"/>
    </location>
</feature>
<feature type="region of interest" description="Disordered" evidence="1">
    <location>
        <begin position="380"/>
        <end position="399"/>
    </location>
</feature>
<feature type="region of interest" description="Disordered" evidence="1">
    <location>
        <begin position="343"/>
        <end position="364"/>
    </location>
</feature>
<keyword evidence="3" id="KW-1185">Reference proteome</keyword>
<protein>
    <recommendedName>
        <fullName evidence="4">Proline-rich protein PRCC</fullName>
    </recommendedName>
</protein>
<evidence type="ECO:0000313" key="3">
    <source>
        <dbReference type="Proteomes" id="UP001153714"/>
    </source>
</evidence>
<dbReference type="EMBL" id="OU893340">
    <property type="protein sequence ID" value="CAG9796886.1"/>
    <property type="molecule type" value="Genomic_DNA"/>
</dbReference>
<organism evidence="2 3">
    <name type="scientific">Diatraea saccharalis</name>
    <name type="common">sugarcane borer</name>
    <dbReference type="NCBI Taxonomy" id="40085"/>
    <lineage>
        <taxon>Eukaryota</taxon>
        <taxon>Metazoa</taxon>
        <taxon>Ecdysozoa</taxon>
        <taxon>Arthropoda</taxon>
        <taxon>Hexapoda</taxon>
        <taxon>Insecta</taxon>
        <taxon>Pterygota</taxon>
        <taxon>Neoptera</taxon>
        <taxon>Endopterygota</taxon>
        <taxon>Lepidoptera</taxon>
        <taxon>Glossata</taxon>
        <taxon>Ditrysia</taxon>
        <taxon>Pyraloidea</taxon>
        <taxon>Crambidae</taxon>
        <taxon>Crambinae</taxon>
        <taxon>Diatraea</taxon>
    </lineage>
</organism>
<dbReference type="Proteomes" id="UP001153714">
    <property type="component" value="Chromosome 9"/>
</dbReference>
<gene>
    <name evidence="2" type="ORF">DIATSA_LOCUS14034</name>
</gene>
<sequence length="399" mass="44672">MSLVSYEYSDSSDIEENENETDKMNKYGIPLLDCLLLNDTLHESLPASGSKSDSSAQLATSPNVSNSLFNLLPQPAKKKVTVEDDDDEFLKKKESLNDVVKPKTKITVPSLSDFKDLDSSTSNPKPKVINGKKSGLLSMLPQPKNTVSVTSTTKSFVPHILTKKPVSSVKKEEKPLMSSVKRLNSDLKSLAKDYSDDSDDDEVHNDFFSIHKTEDIPEVPFVSDKTEKVVTKSYNHNSTSNIINSYFKPDIVQEHEILPTNVPTTTEDYGNSANASSSTENGYNVESSNSNEMILDDEAILKLCGARGKRKREEIQIVDVNQTEVLADAREWLLKGLMDDTTKRVSSSKRRGDEPTSQQRRKHQITYLAHQAKANEAELQNQWANNRMSKRQTQSKYGF</sequence>
<dbReference type="PANTHER" id="PTHR13621:SF2">
    <property type="entry name" value="PROLINE-RICH PROTEIN PRCC"/>
    <property type="match status" value="1"/>
</dbReference>
<dbReference type="PANTHER" id="PTHR13621">
    <property type="entry name" value="PROLINE-RICH PROTEIN PRCC"/>
    <property type="match status" value="1"/>
</dbReference>
<reference evidence="2" key="2">
    <citation type="submission" date="2022-10" db="EMBL/GenBank/DDBJ databases">
        <authorList>
            <consortium name="ENA_rothamsted_submissions"/>
            <consortium name="culmorum"/>
            <person name="King R."/>
        </authorList>
    </citation>
    <scope>NUCLEOTIDE SEQUENCE</scope>
</reference>
<dbReference type="Pfam" id="PF10253">
    <property type="entry name" value="PRCC"/>
    <property type="match status" value="1"/>
</dbReference>
<name>A0A9N9RHC6_9NEOP</name>
<proteinExistence type="predicted"/>
<reference evidence="2" key="1">
    <citation type="submission" date="2021-12" db="EMBL/GenBank/DDBJ databases">
        <authorList>
            <person name="King R."/>
        </authorList>
    </citation>
    <scope>NUCLEOTIDE SEQUENCE</scope>
</reference>
<evidence type="ECO:0000313" key="2">
    <source>
        <dbReference type="EMBL" id="CAG9796886.1"/>
    </source>
</evidence>
<evidence type="ECO:0000256" key="1">
    <source>
        <dbReference type="SAM" id="MobiDB-lite"/>
    </source>
</evidence>
<dbReference type="AlphaFoldDB" id="A0A9N9RHC6"/>
<accession>A0A9N9RHC6</accession>
<dbReference type="GO" id="GO:0005634">
    <property type="term" value="C:nucleus"/>
    <property type="evidence" value="ECO:0007669"/>
    <property type="project" value="TreeGrafter"/>
</dbReference>
<feature type="region of interest" description="Disordered" evidence="1">
    <location>
        <begin position="1"/>
        <end position="22"/>
    </location>
</feature>
<feature type="region of interest" description="Disordered" evidence="1">
    <location>
        <begin position="262"/>
        <end position="290"/>
    </location>
</feature>
<dbReference type="InterPro" id="IPR018800">
    <property type="entry name" value="PRCC"/>
</dbReference>
<dbReference type="OrthoDB" id="206969at2759"/>
<evidence type="ECO:0008006" key="4">
    <source>
        <dbReference type="Google" id="ProtNLM"/>
    </source>
</evidence>
<feature type="region of interest" description="Disordered" evidence="1">
    <location>
        <begin position="115"/>
        <end position="140"/>
    </location>
</feature>